<evidence type="ECO:0000256" key="14">
    <source>
        <dbReference type="PIRSR" id="PIRSR001619-1"/>
    </source>
</evidence>
<dbReference type="Proteomes" id="UP000001520">
    <property type="component" value="Chromosome"/>
</dbReference>
<dbReference type="InterPro" id="IPR010722">
    <property type="entry name" value="BATS_dom"/>
</dbReference>
<protein>
    <recommendedName>
        <fullName evidence="3 13">Biotin synthase</fullName>
        <ecNumber evidence="3 13">2.8.1.6</ecNumber>
    </recommendedName>
</protein>
<dbReference type="eggNOG" id="COG0502">
    <property type="taxonomic scope" value="Bacteria"/>
</dbReference>
<comment type="similarity">
    <text evidence="2 13">Belongs to the radical SAM superfamily. Biotin synthase family.</text>
</comment>
<feature type="binding site" evidence="13 14">
    <location>
        <position position="196"/>
    </location>
    <ligand>
        <name>[2Fe-2S] cluster</name>
        <dbReference type="ChEBI" id="CHEBI:190135"/>
    </ligand>
</feature>
<evidence type="ECO:0000313" key="17">
    <source>
        <dbReference type="Proteomes" id="UP000001520"/>
    </source>
</evidence>
<dbReference type="CDD" id="cd01335">
    <property type="entry name" value="Radical_SAM"/>
    <property type="match status" value="1"/>
</dbReference>
<evidence type="ECO:0000256" key="9">
    <source>
        <dbReference type="ARBA" id="ARBA00022756"/>
    </source>
</evidence>
<dbReference type="GO" id="GO:0004076">
    <property type="term" value="F:biotin synthase activity"/>
    <property type="evidence" value="ECO:0007669"/>
    <property type="project" value="UniProtKB-UniRule"/>
</dbReference>
<feature type="binding site" evidence="13 14">
    <location>
        <position position="68"/>
    </location>
    <ligand>
        <name>[4Fe-4S] cluster</name>
        <dbReference type="ChEBI" id="CHEBI:49883"/>
        <note>4Fe-4S-S-AdoMet</note>
    </ligand>
</feature>
<dbReference type="NCBIfam" id="TIGR00433">
    <property type="entry name" value="bioB"/>
    <property type="match status" value="1"/>
</dbReference>
<evidence type="ECO:0000256" key="3">
    <source>
        <dbReference type="ARBA" id="ARBA00012236"/>
    </source>
</evidence>
<dbReference type="Gene3D" id="3.20.20.70">
    <property type="entry name" value="Aldolase class I"/>
    <property type="match status" value="1"/>
</dbReference>
<keyword evidence="8 13" id="KW-0479">Metal-binding</keyword>
<evidence type="ECO:0000256" key="10">
    <source>
        <dbReference type="ARBA" id="ARBA00023004"/>
    </source>
</evidence>
<evidence type="ECO:0000256" key="2">
    <source>
        <dbReference type="ARBA" id="ARBA00010765"/>
    </source>
</evidence>
<comment type="subunit">
    <text evidence="13">Homodimer.</text>
</comment>
<dbReference type="SFLD" id="SFLDG01060">
    <property type="entry name" value="BATS_domain_containing"/>
    <property type="match status" value="1"/>
</dbReference>
<dbReference type="EC" id="2.8.1.6" evidence="3 13"/>
<evidence type="ECO:0000256" key="12">
    <source>
        <dbReference type="ARBA" id="ARBA00051157"/>
    </source>
</evidence>
<dbReference type="InterPro" id="IPR013785">
    <property type="entry name" value="Aldolase_TIM"/>
</dbReference>
<organism evidence="16 17">
    <name type="scientific">Deferribacter desulfuricans (strain DSM 14783 / JCM 11476 / NBRC 101012 / SSM1)</name>
    <dbReference type="NCBI Taxonomy" id="639282"/>
    <lineage>
        <taxon>Bacteria</taxon>
        <taxon>Pseudomonadati</taxon>
        <taxon>Deferribacterota</taxon>
        <taxon>Deferribacteres</taxon>
        <taxon>Deferribacterales</taxon>
        <taxon>Deferribacteraceae</taxon>
        <taxon>Deferribacter</taxon>
    </lineage>
</organism>
<proteinExistence type="inferred from homology"/>
<dbReference type="UniPathway" id="UPA00078">
    <property type="reaction ID" value="UER00162"/>
</dbReference>
<dbReference type="KEGG" id="ddf:DEFDS_1300"/>
<dbReference type="GO" id="GO:0005506">
    <property type="term" value="F:iron ion binding"/>
    <property type="evidence" value="ECO:0007669"/>
    <property type="project" value="UniProtKB-UniRule"/>
</dbReference>
<dbReference type="Pfam" id="PF04055">
    <property type="entry name" value="Radical_SAM"/>
    <property type="match status" value="1"/>
</dbReference>
<evidence type="ECO:0000256" key="8">
    <source>
        <dbReference type="ARBA" id="ARBA00022723"/>
    </source>
</evidence>
<dbReference type="STRING" id="639282.DEFDS_1300"/>
<dbReference type="InterPro" id="IPR058240">
    <property type="entry name" value="rSAM_sf"/>
</dbReference>
<accession>D3PDU4</accession>
<sequence>MIDNIYKKAINKESFKDFEIDYLINFNDIKTLTKYSKQIKEHFFGNKFQFCSIINAKSGLCSEDCKFCAQSSHYNTNAPVYDFIDLKKIEQRATEYKKYGIRRFSIVTSGKTLEQQDIEKLIEGVKIIKKIGLVPDISVGILDKKTLLRLKEAGLSGFHHNLETSRSYFNNVCTTHDYEEDVKCVKDAVELGFFVCSGGIFGIGESWEHRVELALTLKELNVDSVPINFLNPIPGTPYENIPILSEDEALKIIAIYRFILPDKQIRVCGGRNVVFSKTTKQKLLNSGLFGIMVGDYLTVSGFDIESDIEDINANNLKLI</sequence>
<evidence type="ECO:0000256" key="13">
    <source>
        <dbReference type="HAMAP-Rule" id="MF_01694"/>
    </source>
</evidence>
<evidence type="ECO:0000256" key="5">
    <source>
        <dbReference type="ARBA" id="ARBA00022679"/>
    </source>
</evidence>
<comment type="function">
    <text evidence="13">Catalyzes the conversion of dethiobiotin (DTB) to biotin by the insertion of a sulfur atom into dethiobiotin via a radical-based mechanism.</text>
</comment>
<dbReference type="PROSITE" id="PS51918">
    <property type="entry name" value="RADICAL_SAM"/>
    <property type="match status" value="1"/>
</dbReference>
<feature type="binding site" evidence="13 14">
    <location>
        <position position="266"/>
    </location>
    <ligand>
        <name>[2Fe-2S] cluster</name>
        <dbReference type="ChEBI" id="CHEBI:190135"/>
    </ligand>
</feature>
<comment type="caution">
    <text evidence="13">Lacks conserved residue(s) required for the propagation of feature annotation.</text>
</comment>
<comment type="catalytic activity">
    <reaction evidence="12 13">
        <text>(4R,5S)-dethiobiotin + (sulfur carrier)-SH + 2 reduced [2Fe-2S]-[ferredoxin] + 2 S-adenosyl-L-methionine = (sulfur carrier)-H + biotin + 2 5'-deoxyadenosine + 2 L-methionine + 2 oxidized [2Fe-2S]-[ferredoxin]</text>
        <dbReference type="Rhea" id="RHEA:22060"/>
        <dbReference type="Rhea" id="RHEA-COMP:10000"/>
        <dbReference type="Rhea" id="RHEA-COMP:10001"/>
        <dbReference type="Rhea" id="RHEA-COMP:14737"/>
        <dbReference type="Rhea" id="RHEA-COMP:14739"/>
        <dbReference type="ChEBI" id="CHEBI:17319"/>
        <dbReference type="ChEBI" id="CHEBI:29917"/>
        <dbReference type="ChEBI" id="CHEBI:33737"/>
        <dbReference type="ChEBI" id="CHEBI:33738"/>
        <dbReference type="ChEBI" id="CHEBI:57586"/>
        <dbReference type="ChEBI" id="CHEBI:57844"/>
        <dbReference type="ChEBI" id="CHEBI:59789"/>
        <dbReference type="ChEBI" id="CHEBI:64428"/>
        <dbReference type="ChEBI" id="CHEBI:149473"/>
        <dbReference type="EC" id="2.8.1.6"/>
    </reaction>
</comment>
<dbReference type="SFLD" id="SFLDG01278">
    <property type="entry name" value="biotin_synthase_like"/>
    <property type="match status" value="1"/>
</dbReference>
<dbReference type="InterPro" id="IPR002684">
    <property type="entry name" value="Biotin_synth/BioAB"/>
</dbReference>
<comment type="pathway">
    <text evidence="1 13">Cofactor biosynthesis; biotin biosynthesis; biotin from 7,8-diaminononanoate: step 2/2.</text>
</comment>
<keyword evidence="5 13" id="KW-0808">Transferase</keyword>
<dbReference type="Pfam" id="PF06968">
    <property type="entry name" value="BATS"/>
    <property type="match status" value="1"/>
</dbReference>
<dbReference type="InterPro" id="IPR007197">
    <property type="entry name" value="rSAM"/>
</dbReference>
<keyword evidence="6 13" id="KW-0949">S-adenosyl-L-methionine</keyword>
<reference evidence="16 17" key="1">
    <citation type="journal article" date="2010" name="DNA Res.">
        <title>Bacterial lifestyle in a deep-sea hydrothermal vent chimney revealed by the genome sequence of the thermophilic bacterium Deferribacter desulfuricans SSM1.</title>
        <authorList>
            <person name="Takaki Y."/>
            <person name="Shimamura S."/>
            <person name="Nakagawa S."/>
            <person name="Fukuhara Y."/>
            <person name="Horikawa H."/>
            <person name="Ankai A."/>
            <person name="Harada T."/>
            <person name="Hosoyama A."/>
            <person name="Oguchi A."/>
            <person name="Fukui S."/>
            <person name="Fujita N."/>
            <person name="Takami H."/>
            <person name="Takai K."/>
        </authorList>
    </citation>
    <scope>NUCLEOTIDE SEQUENCE [LARGE SCALE GENOMIC DNA]</scope>
    <source>
        <strain evidence="17">DSM 14783 / JCM 11476 / NBRC 101012 / SSM1</strain>
    </source>
</reference>
<evidence type="ECO:0000313" key="16">
    <source>
        <dbReference type="EMBL" id="BAI80767.1"/>
    </source>
</evidence>
<keyword evidence="11 13" id="KW-0411">Iron-sulfur</keyword>
<dbReference type="InterPro" id="IPR006638">
    <property type="entry name" value="Elp3/MiaA/NifB-like_rSAM"/>
</dbReference>
<evidence type="ECO:0000256" key="1">
    <source>
        <dbReference type="ARBA" id="ARBA00004942"/>
    </source>
</evidence>
<evidence type="ECO:0000256" key="6">
    <source>
        <dbReference type="ARBA" id="ARBA00022691"/>
    </source>
</evidence>
<dbReference type="PIRSF" id="PIRSF001619">
    <property type="entry name" value="Biotin_synth"/>
    <property type="match status" value="1"/>
</dbReference>
<keyword evidence="4 13" id="KW-0004">4Fe-4S</keyword>
<dbReference type="HOGENOM" id="CLU_033172_2_1_0"/>
<comment type="cofactor">
    <cofactor evidence="13 14">
        <name>[4Fe-4S] cluster</name>
        <dbReference type="ChEBI" id="CHEBI:49883"/>
    </cofactor>
    <text evidence="13 14">Binds 1 [4Fe-4S] cluster. The cluster is coordinated with 3 cysteines and an exchangeable S-adenosyl-L-methionine.</text>
</comment>
<comment type="cofactor">
    <cofactor evidence="14">
        <name>[2Fe-2S] cluster</name>
        <dbReference type="ChEBI" id="CHEBI:190135"/>
    </cofactor>
    <text evidence="14">Binds 1 [2Fe-2S] cluster. The cluster is coordinated with 3 cysteines and 1 arginine.</text>
</comment>
<keyword evidence="7 13" id="KW-0001">2Fe-2S</keyword>
<feature type="binding site" evidence="13 14">
    <location>
        <position position="61"/>
    </location>
    <ligand>
        <name>[4Fe-4S] cluster</name>
        <dbReference type="ChEBI" id="CHEBI:49883"/>
        <note>4Fe-4S-S-AdoMet</note>
    </ligand>
</feature>
<dbReference type="GO" id="GO:0009102">
    <property type="term" value="P:biotin biosynthetic process"/>
    <property type="evidence" value="ECO:0007669"/>
    <property type="project" value="UniProtKB-UniRule"/>
</dbReference>
<dbReference type="HAMAP" id="MF_01694">
    <property type="entry name" value="BioB"/>
    <property type="match status" value="1"/>
</dbReference>
<dbReference type="EMBL" id="AP011529">
    <property type="protein sequence ID" value="BAI80767.1"/>
    <property type="molecule type" value="Genomic_DNA"/>
</dbReference>
<dbReference type="RefSeq" id="WP_013008014.1">
    <property type="nucleotide sequence ID" value="NC_013939.1"/>
</dbReference>
<feature type="binding site" evidence="13 14">
    <location>
        <position position="105"/>
    </location>
    <ligand>
        <name>[2Fe-2S] cluster</name>
        <dbReference type="ChEBI" id="CHEBI:190135"/>
    </ligand>
</feature>
<dbReference type="AlphaFoldDB" id="D3PDU4"/>
<dbReference type="SUPFAM" id="SSF102114">
    <property type="entry name" value="Radical SAM enzymes"/>
    <property type="match status" value="1"/>
</dbReference>
<dbReference type="SMART" id="SM00729">
    <property type="entry name" value="Elp3"/>
    <property type="match status" value="1"/>
</dbReference>
<keyword evidence="10 13" id="KW-0408">Iron</keyword>
<dbReference type="OrthoDB" id="9786826at2"/>
<dbReference type="GO" id="GO:0051539">
    <property type="term" value="F:4 iron, 4 sulfur cluster binding"/>
    <property type="evidence" value="ECO:0007669"/>
    <property type="project" value="UniProtKB-KW"/>
</dbReference>
<gene>
    <name evidence="13 16" type="primary">bioB</name>
    <name evidence="16" type="ordered locus">DEFDS_1300</name>
</gene>
<name>D3PDU4_DEFDS</name>
<feature type="binding site" evidence="13 14">
    <location>
        <position position="65"/>
    </location>
    <ligand>
        <name>[4Fe-4S] cluster</name>
        <dbReference type="ChEBI" id="CHEBI:49883"/>
        <note>4Fe-4S-S-AdoMet</note>
    </ligand>
</feature>
<dbReference type="SMART" id="SM00876">
    <property type="entry name" value="BATS"/>
    <property type="match status" value="1"/>
</dbReference>
<dbReference type="PANTHER" id="PTHR22976:SF2">
    <property type="entry name" value="BIOTIN SYNTHASE, MITOCHONDRIAL"/>
    <property type="match status" value="1"/>
</dbReference>
<evidence type="ECO:0000256" key="7">
    <source>
        <dbReference type="ARBA" id="ARBA00022714"/>
    </source>
</evidence>
<evidence type="ECO:0000256" key="11">
    <source>
        <dbReference type="ARBA" id="ARBA00023014"/>
    </source>
</evidence>
<dbReference type="SFLD" id="SFLDS00029">
    <property type="entry name" value="Radical_SAM"/>
    <property type="match status" value="1"/>
</dbReference>
<evidence type="ECO:0000259" key="15">
    <source>
        <dbReference type="PROSITE" id="PS51918"/>
    </source>
</evidence>
<dbReference type="PANTHER" id="PTHR22976">
    <property type="entry name" value="BIOTIN SYNTHASE"/>
    <property type="match status" value="1"/>
</dbReference>
<dbReference type="GO" id="GO:0051537">
    <property type="term" value="F:2 iron, 2 sulfur cluster binding"/>
    <property type="evidence" value="ECO:0007669"/>
    <property type="project" value="UniProtKB-KW"/>
</dbReference>
<comment type="cofactor">
    <cofactor evidence="13">
        <name>[2Fe-2S] cluster</name>
        <dbReference type="ChEBI" id="CHEBI:190135"/>
    </cofactor>
    <text evidence="13">Binds 1 [2Fe-2S] cluster. The cluster is coordinated with 3 cysteines and 1 arginine.</text>
</comment>
<evidence type="ECO:0000256" key="4">
    <source>
        <dbReference type="ARBA" id="ARBA00022485"/>
    </source>
</evidence>
<keyword evidence="9 13" id="KW-0093">Biotin biosynthesis</keyword>
<dbReference type="InterPro" id="IPR024177">
    <property type="entry name" value="Biotin_synthase"/>
</dbReference>
<keyword evidence="17" id="KW-1185">Reference proteome</keyword>
<feature type="domain" description="Radical SAM core" evidence="15">
    <location>
        <begin position="43"/>
        <end position="271"/>
    </location>
</feature>